<proteinExistence type="predicted"/>
<keyword evidence="4" id="KW-1185">Reference proteome</keyword>
<dbReference type="EMBL" id="JAUIQD010000003">
    <property type="protein sequence ID" value="KAK3357903.1"/>
    <property type="molecule type" value="Genomic_DNA"/>
</dbReference>
<accession>A0AAJ0HNC1</accession>
<feature type="compositionally biased region" description="Polar residues" evidence="2">
    <location>
        <begin position="271"/>
        <end position="297"/>
    </location>
</feature>
<dbReference type="AlphaFoldDB" id="A0AAJ0HNC1"/>
<feature type="compositionally biased region" description="Low complexity" evidence="2">
    <location>
        <begin position="329"/>
        <end position="338"/>
    </location>
</feature>
<sequence length="427" mass="48180">MVNTATDPRVSSVYATLRVRGNITKEQFLTLLDVYPTVWHAGPSLRKYLIDWFKDNPKNAREWLPDILKASPLFLDNPIKAVFGLEDTPTSRIHVLPGNLKPGQKLPKSDHFGGKAPEEVWLGHITEAKLHFDHIRGWLGDTARVLEDDDPLAPTLLTTKDAIPDFSDKVRTVQDYIDGIKKQQRELEELENRKRKRSMVPSLLQYIGANTAEEDHDDMPISRRPRKKRARDPSELHASPPQDEVTVALIPANTTRTTSKFESIQAPRASKNGSQKASPRTQAQAQEKPDSVSSIMHGQNPLKKLFEARKHTSSRYPSRHHENYHSESYDMSFSSSSFSDDEDYDKGASFQKNRNQDRRGPSPFLSHTKENINTSARGQNTARPRHEIELGEARRASPVTLNNGQNPEPDTTGDKHSSNPFSGMDSI</sequence>
<feature type="compositionally biased region" description="Polar residues" evidence="2">
    <location>
        <begin position="399"/>
        <end position="409"/>
    </location>
</feature>
<feature type="compositionally biased region" description="Polar residues" evidence="2">
    <location>
        <begin position="371"/>
        <end position="382"/>
    </location>
</feature>
<feature type="compositionally biased region" description="Basic and acidic residues" evidence="2">
    <location>
        <begin position="319"/>
        <end position="328"/>
    </location>
</feature>
<evidence type="ECO:0000256" key="2">
    <source>
        <dbReference type="SAM" id="MobiDB-lite"/>
    </source>
</evidence>
<feature type="compositionally biased region" description="Polar residues" evidence="2">
    <location>
        <begin position="252"/>
        <end position="262"/>
    </location>
</feature>
<feature type="coiled-coil region" evidence="1">
    <location>
        <begin position="173"/>
        <end position="200"/>
    </location>
</feature>
<evidence type="ECO:0000256" key="1">
    <source>
        <dbReference type="SAM" id="Coils"/>
    </source>
</evidence>
<feature type="region of interest" description="Disordered" evidence="2">
    <location>
        <begin position="208"/>
        <end position="427"/>
    </location>
</feature>
<protein>
    <submittedName>
        <fullName evidence="3">Uncharacterized protein</fullName>
    </submittedName>
</protein>
<evidence type="ECO:0000313" key="4">
    <source>
        <dbReference type="Proteomes" id="UP001275084"/>
    </source>
</evidence>
<reference evidence="3" key="1">
    <citation type="journal article" date="2023" name="Mol. Phylogenet. Evol.">
        <title>Genome-scale phylogeny and comparative genomics of the fungal order Sordariales.</title>
        <authorList>
            <person name="Hensen N."/>
            <person name="Bonometti L."/>
            <person name="Westerberg I."/>
            <person name="Brannstrom I.O."/>
            <person name="Guillou S."/>
            <person name="Cros-Aarteil S."/>
            <person name="Calhoun S."/>
            <person name="Haridas S."/>
            <person name="Kuo A."/>
            <person name="Mondo S."/>
            <person name="Pangilinan J."/>
            <person name="Riley R."/>
            <person name="LaButti K."/>
            <person name="Andreopoulos B."/>
            <person name="Lipzen A."/>
            <person name="Chen C."/>
            <person name="Yan M."/>
            <person name="Daum C."/>
            <person name="Ng V."/>
            <person name="Clum A."/>
            <person name="Steindorff A."/>
            <person name="Ohm R.A."/>
            <person name="Martin F."/>
            <person name="Silar P."/>
            <person name="Natvig D.O."/>
            <person name="Lalanne C."/>
            <person name="Gautier V."/>
            <person name="Ament-Velasquez S.L."/>
            <person name="Kruys A."/>
            <person name="Hutchinson M.I."/>
            <person name="Powell A.J."/>
            <person name="Barry K."/>
            <person name="Miller A.N."/>
            <person name="Grigoriev I.V."/>
            <person name="Debuchy R."/>
            <person name="Gladieux P."/>
            <person name="Hiltunen Thoren M."/>
            <person name="Johannesson H."/>
        </authorList>
    </citation>
    <scope>NUCLEOTIDE SEQUENCE</scope>
    <source>
        <strain evidence="3">CBS 955.72</strain>
    </source>
</reference>
<reference evidence="3" key="2">
    <citation type="submission" date="2023-06" db="EMBL/GenBank/DDBJ databases">
        <authorList>
            <consortium name="Lawrence Berkeley National Laboratory"/>
            <person name="Haridas S."/>
            <person name="Hensen N."/>
            <person name="Bonometti L."/>
            <person name="Westerberg I."/>
            <person name="Brannstrom I.O."/>
            <person name="Guillou S."/>
            <person name="Cros-Aarteil S."/>
            <person name="Calhoun S."/>
            <person name="Kuo A."/>
            <person name="Mondo S."/>
            <person name="Pangilinan J."/>
            <person name="Riley R."/>
            <person name="Labutti K."/>
            <person name="Andreopoulos B."/>
            <person name="Lipzen A."/>
            <person name="Chen C."/>
            <person name="Yanf M."/>
            <person name="Daum C."/>
            <person name="Ng V."/>
            <person name="Clum A."/>
            <person name="Steindorff A."/>
            <person name="Ohm R."/>
            <person name="Martin F."/>
            <person name="Silar P."/>
            <person name="Natvig D."/>
            <person name="Lalanne C."/>
            <person name="Gautier V."/>
            <person name="Ament-Velasquez S.L."/>
            <person name="Kruys A."/>
            <person name="Hutchinson M.I."/>
            <person name="Powell A.J."/>
            <person name="Barry K."/>
            <person name="Miller A.N."/>
            <person name="Grigoriev I.V."/>
            <person name="Debuchy R."/>
            <person name="Gladieux P."/>
            <person name="Thoren M.H."/>
            <person name="Johannesson H."/>
        </authorList>
    </citation>
    <scope>NUCLEOTIDE SEQUENCE</scope>
    <source>
        <strain evidence="3">CBS 955.72</strain>
    </source>
</reference>
<evidence type="ECO:0000313" key="3">
    <source>
        <dbReference type="EMBL" id="KAK3357903.1"/>
    </source>
</evidence>
<feature type="compositionally biased region" description="Basic and acidic residues" evidence="2">
    <location>
        <begin position="384"/>
        <end position="395"/>
    </location>
</feature>
<organism evidence="3 4">
    <name type="scientific">Lasiosphaeria hispida</name>
    <dbReference type="NCBI Taxonomy" id="260671"/>
    <lineage>
        <taxon>Eukaryota</taxon>
        <taxon>Fungi</taxon>
        <taxon>Dikarya</taxon>
        <taxon>Ascomycota</taxon>
        <taxon>Pezizomycotina</taxon>
        <taxon>Sordariomycetes</taxon>
        <taxon>Sordariomycetidae</taxon>
        <taxon>Sordariales</taxon>
        <taxon>Lasiosphaeriaceae</taxon>
        <taxon>Lasiosphaeria</taxon>
    </lineage>
</organism>
<dbReference type="Proteomes" id="UP001275084">
    <property type="component" value="Unassembled WGS sequence"/>
</dbReference>
<name>A0AAJ0HNC1_9PEZI</name>
<gene>
    <name evidence="3" type="ORF">B0T25DRAFT_540520</name>
</gene>
<keyword evidence="1" id="KW-0175">Coiled coil</keyword>
<comment type="caution">
    <text evidence="3">The sequence shown here is derived from an EMBL/GenBank/DDBJ whole genome shotgun (WGS) entry which is preliminary data.</text>
</comment>